<evidence type="ECO:0000256" key="5">
    <source>
        <dbReference type="ARBA" id="ARBA00022771"/>
    </source>
</evidence>
<dbReference type="Pfam" id="PF08271">
    <property type="entry name" value="Zn_Ribbon_TF"/>
    <property type="match status" value="1"/>
</dbReference>
<keyword evidence="5 11" id="KW-0863">Zinc-finger</keyword>
<dbReference type="NCBIfam" id="NF001658">
    <property type="entry name" value="PRK00423.1"/>
    <property type="match status" value="1"/>
</dbReference>
<feature type="domain" description="TFIIB-type" evidence="13">
    <location>
        <begin position="21"/>
        <end position="52"/>
    </location>
</feature>
<dbReference type="GO" id="GO:0017025">
    <property type="term" value="F:TBP-class protein binding"/>
    <property type="evidence" value="ECO:0007669"/>
    <property type="project" value="InterPro"/>
</dbReference>
<accession>A0A3P3RKA8</accession>
<dbReference type="RefSeq" id="WP_124953716.1">
    <property type="nucleotide sequence ID" value="NZ_RRCH01000003.1"/>
</dbReference>
<dbReference type="EMBL" id="RRCH01000003">
    <property type="protein sequence ID" value="RRJ33852.1"/>
    <property type="molecule type" value="Genomic_DNA"/>
</dbReference>
<keyword evidence="6 10" id="KW-0862">Zinc</keyword>
<feature type="binding site" evidence="10">
    <location>
        <position position="28"/>
    </location>
    <ligand>
        <name>Zn(2+)</name>
        <dbReference type="ChEBI" id="CHEBI:29105"/>
    </ligand>
</feature>
<dbReference type="Proteomes" id="UP000282322">
    <property type="component" value="Unassembled WGS sequence"/>
</dbReference>
<dbReference type="Gene3D" id="1.10.472.170">
    <property type="match status" value="1"/>
</dbReference>
<dbReference type="InterPro" id="IPR013150">
    <property type="entry name" value="TFIIB_cyclin"/>
</dbReference>
<feature type="repeat" description="1" evidence="10">
    <location>
        <begin position="138"/>
        <end position="221"/>
    </location>
</feature>
<dbReference type="Pfam" id="PF00382">
    <property type="entry name" value="TFIIB"/>
    <property type="match status" value="2"/>
</dbReference>
<dbReference type="InterPro" id="IPR000812">
    <property type="entry name" value="TFIIB"/>
</dbReference>
<keyword evidence="4 10" id="KW-0677">Repeat</keyword>
<evidence type="ECO:0000313" key="14">
    <source>
        <dbReference type="EMBL" id="RRJ33852.1"/>
    </source>
</evidence>
<feature type="region of interest" description="Disordered" evidence="12">
    <location>
        <begin position="1"/>
        <end position="31"/>
    </location>
</feature>
<dbReference type="GO" id="GO:0070897">
    <property type="term" value="P:transcription preinitiation complex assembly"/>
    <property type="evidence" value="ECO:0007669"/>
    <property type="project" value="InterPro"/>
</dbReference>
<comment type="similarity">
    <text evidence="1 10">Belongs to the TFIIB family.</text>
</comment>
<dbReference type="PROSITE" id="PS51134">
    <property type="entry name" value="ZF_TFIIB"/>
    <property type="match status" value="1"/>
</dbReference>
<dbReference type="FunFam" id="1.10.472.10:FF:000023">
    <property type="entry name" value="Transcription initiation factor IIB"/>
    <property type="match status" value="1"/>
</dbReference>
<dbReference type="InterPro" id="IPR036915">
    <property type="entry name" value="Cyclin-like_sf"/>
</dbReference>
<keyword evidence="8 10" id="KW-0804">Transcription</keyword>
<feature type="binding site" evidence="10">
    <location>
        <position position="47"/>
    </location>
    <ligand>
        <name>Zn(2+)</name>
        <dbReference type="ChEBI" id="CHEBI:29105"/>
    </ligand>
</feature>
<sequence>MASVNEQQGNQNDTTTVTQPSELECPECGSSSVYRNQDRGERCCDRCGLVIEGSMIDTGPEWRAFDASEREKKSRVGAPVTRMLHDKGLTTAISWQDRDGNGRTLSAKRREQMRRLRTWNERARTANNRERNLQFALSEIDRMASALGVPQSIREITSVLYRRALDEDLIRGRSIEGIATATLYAACRQEGIPRSLDELTEVSRVDRSEIARTHRYVARELSLALEPADPRQYIPRFCSALDLSEDIQAKAMEICSTTANEGLLSGKSPTGYAAAAIYSAARLCGAETTQSDIASVAQVTEVTIRKRYHEQLDAIGLTIEN</sequence>
<evidence type="ECO:0000256" key="4">
    <source>
        <dbReference type="ARBA" id="ARBA00022737"/>
    </source>
</evidence>
<evidence type="ECO:0000256" key="2">
    <source>
        <dbReference type="ARBA" id="ARBA00013932"/>
    </source>
</evidence>
<feature type="compositionally biased region" description="Polar residues" evidence="12">
    <location>
        <begin position="1"/>
        <end position="21"/>
    </location>
</feature>
<evidence type="ECO:0000256" key="10">
    <source>
        <dbReference type="HAMAP-Rule" id="MF_00383"/>
    </source>
</evidence>
<proteinExistence type="inferred from homology"/>
<dbReference type="GO" id="GO:0097550">
    <property type="term" value="C:transcription preinitiation complex"/>
    <property type="evidence" value="ECO:0007669"/>
    <property type="project" value="TreeGrafter"/>
</dbReference>
<dbReference type="GO" id="GO:0008270">
    <property type="term" value="F:zinc ion binding"/>
    <property type="evidence" value="ECO:0007669"/>
    <property type="project" value="UniProtKB-UniRule"/>
</dbReference>
<dbReference type="AlphaFoldDB" id="A0A3P3RKA8"/>
<keyword evidence="3 10" id="KW-0479">Metal-binding</keyword>
<feature type="repeat" description="2" evidence="10">
    <location>
        <begin position="232"/>
        <end position="313"/>
    </location>
</feature>
<keyword evidence="15" id="KW-1185">Reference proteome</keyword>
<feature type="binding site" evidence="10">
    <location>
        <position position="44"/>
    </location>
    <ligand>
        <name>Zn(2+)</name>
        <dbReference type="ChEBI" id="CHEBI:29105"/>
    </ligand>
</feature>
<dbReference type="SUPFAM" id="SSF57783">
    <property type="entry name" value="Zinc beta-ribbon"/>
    <property type="match status" value="1"/>
</dbReference>
<dbReference type="InterPro" id="IPR013137">
    <property type="entry name" value="Znf_TFIIB"/>
</dbReference>
<comment type="caution">
    <text evidence="14">The sequence shown here is derived from an EMBL/GenBank/DDBJ whole genome shotgun (WGS) entry which is preliminary data.</text>
</comment>
<dbReference type="HAMAP" id="MF_00383">
    <property type="entry name" value="TF2B_arch"/>
    <property type="match status" value="1"/>
</dbReference>
<dbReference type="GO" id="GO:0003700">
    <property type="term" value="F:DNA-binding transcription factor activity"/>
    <property type="evidence" value="ECO:0007669"/>
    <property type="project" value="UniProtKB-UniRule"/>
</dbReference>
<evidence type="ECO:0000256" key="7">
    <source>
        <dbReference type="ARBA" id="ARBA00023015"/>
    </source>
</evidence>
<evidence type="ECO:0000256" key="11">
    <source>
        <dbReference type="PROSITE-ProRule" id="PRU00469"/>
    </source>
</evidence>
<dbReference type="InterPro" id="IPR023484">
    <property type="entry name" value="TFIIB_arc"/>
</dbReference>
<gene>
    <name evidence="10" type="primary">tfb</name>
    <name evidence="14" type="ORF">EIK79_02555</name>
</gene>
<evidence type="ECO:0000313" key="15">
    <source>
        <dbReference type="Proteomes" id="UP000282322"/>
    </source>
</evidence>
<dbReference type="PANTHER" id="PTHR11618">
    <property type="entry name" value="TRANSCRIPTION INITIATION FACTOR IIB-RELATED"/>
    <property type="match status" value="1"/>
</dbReference>
<keyword evidence="7 10" id="KW-0805">Transcription regulation</keyword>
<dbReference type="CDD" id="cd20549">
    <property type="entry name" value="CYCLIN_TFIIB_archaea_like_rpt1"/>
    <property type="match status" value="1"/>
</dbReference>
<comment type="function">
    <text evidence="9 10">Stabilizes TBP binding to an archaeal box-A promoter. Also responsible for recruiting RNA polymerase II to the pre-initiation complex (DNA-TBP-TFIIB).</text>
</comment>
<dbReference type="SUPFAM" id="SSF47954">
    <property type="entry name" value="Cyclin-like"/>
    <property type="match status" value="2"/>
</dbReference>
<protein>
    <recommendedName>
        <fullName evidence="2 10">Transcription initiation factor IIB</fullName>
        <shortName evidence="10">TFIIB</shortName>
    </recommendedName>
</protein>
<reference evidence="14 15" key="1">
    <citation type="submission" date="2018-11" db="EMBL/GenBank/DDBJ databases">
        <title>Taxonoimc description of Halomarina strain SPP-AMP-1.</title>
        <authorList>
            <person name="Pal Y."/>
            <person name="Srinivasana K."/>
            <person name="Verma A."/>
            <person name="Kumar P."/>
        </authorList>
    </citation>
    <scope>NUCLEOTIDE SEQUENCE [LARGE SCALE GENOMIC DNA]</scope>
    <source>
        <strain evidence="14 15">SPP-AMP-1</strain>
    </source>
</reference>
<feature type="binding site" evidence="10">
    <location>
        <position position="25"/>
    </location>
    <ligand>
        <name>Zn(2+)</name>
        <dbReference type="ChEBI" id="CHEBI:29105"/>
    </ligand>
</feature>
<evidence type="ECO:0000256" key="12">
    <source>
        <dbReference type="SAM" id="MobiDB-lite"/>
    </source>
</evidence>
<organism evidence="14 15">
    <name type="scientific">Halocatena pleomorpha</name>
    <dbReference type="NCBI Taxonomy" id="1785090"/>
    <lineage>
        <taxon>Archaea</taxon>
        <taxon>Methanobacteriati</taxon>
        <taxon>Methanobacteriota</taxon>
        <taxon>Stenosarchaea group</taxon>
        <taxon>Halobacteria</taxon>
        <taxon>Halobacteriales</taxon>
        <taxon>Natronomonadaceae</taxon>
        <taxon>Halocatena</taxon>
    </lineage>
</organism>
<dbReference type="InterPro" id="IPR013763">
    <property type="entry name" value="Cyclin-like_dom"/>
</dbReference>
<dbReference type="Gene3D" id="1.10.472.10">
    <property type="entry name" value="Cyclin-like"/>
    <property type="match status" value="1"/>
</dbReference>
<dbReference type="OrthoDB" id="7429at2157"/>
<evidence type="ECO:0000256" key="9">
    <source>
        <dbReference type="ARBA" id="ARBA00053882"/>
    </source>
</evidence>
<dbReference type="FunFam" id="1.10.472.170:FF:000001">
    <property type="entry name" value="Transcription initiation factor IIB"/>
    <property type="match status" value="1"/>
</dbReference>
<evidence type="ECO:0000256" key="1">
    <source>
        <dbReference type="ARBA" id="ARBA00010857"/>
    </source>
</evidence>
<evidence type="ECO:0000256" key="6">
    <source>
        <dbReference type="ARBA" id="ARBA00022833"/>
    </source>
</evidence>
<dbReference type="PRINTS" id="PR00685">
    <property type="entry name" value="TIFACTORIIB"/>
</dbReference>
<evidence type="ECO:0000259" key="13">
    <source>
        <dbReference type="PROSITE" id="PS51134"/>
    </source>
</evidence>
<name>A0A3P3RKA8_9EURY</name>
<evidence type="ECO:0000256" key="3">
    <source>
        <dbReference type="ARBA" id="ARBA00022723"/>
    </source>
</evidence>
<evidence type="ECO:0000256" key="8">
    <source>
        <dbReference type="ARBA" id="ARBA00023163"/>
    </source>
</evidence>
<dbReference type="SMART" id="SM00385">
    <property type="entry name" value="CYCLIN"/>
    <property type="match status" value="2"/>
</dbReference>
<dbReference type="PANTHER" id="PTHR11618:SF13">
    <property type="entry name" value="TRANSCRIPTION INITIATION FACTOR IIB"/>
    <property type="match status" value="1"/>
</dbReference>